<protein>
    <submittedName>
        <fullName evidence="3">Uncharacterized protein</fullName>
    </submittedName>
</protein>
<feature type="region of interest" description="Disordered" evidence="1">
    <location>
        <begin position="255"/>
        <end position="277"/>
    </location>
</feature>
<dbReference type="Proteomes" id="UP001604336">
    <property type="component" value="Unassembled WGS sequence"/>
</dbReference>
<feature type="signal peptide" evidence="2">
    <location>
        <begin position="1"/>
        <end position="16"/>
    </location>
</feature>
<keyword evidence="4" id="KW-1185">Reference proteome</keyword>
<sequence length="354" mass="40234">MWWILTIILMKSGLFPLNMESTAATGETTRRRPLHTCGASMLATAHILCTKAQDFDSPIRSMVKRITQLINSALPLIYAMQYQWLVSLSFIDDRVLAIENIVEFIFPPSKRLFNKIDDLVCTAECLPEKFDRVLNSFPVLMHRFPLLDWVMLRLISWLTFVINALTHWGSKDNTREKEIKIDMNSSKSESADSYPVDYSQEVNNGVEKAWIFIEPSNAMQSEVKRSLPILDTLKNRTKTVEEAYCPDESPCTASFESATSSPWSVSSQDEAKSVDEKGNSDYMKCSYKEILERGAKENSEDEVNDATVNEGMAELDWEKHVKNTKEGSILKDQIFELSEASQPLNELIAKGEAY</sequence>
<name>A0ABD1U3Y4_9LAMI</name>
<organism evidence="3 4">
    <name type="scientific">Abeliophyllum distichum</name>
    <dbReference type="NCBI Taxonomy" id="126358"/>
    <lineage>
        <taxon>Eukaryota</taxon>
        <taxon>Viridiplantae</taxon>
        <taxon>Streptophyta</taxon>
        <taxon>Embryophyta</taxon>
        <taxon>Tracheophyta</taxon>
        <taxon>Spermatophyta</taxon>
        <taxon>Magnoliopsida</taxon>
        <taxon>eudicotyledons</taxon>
        <taxon>Gunneridae</taxon>
        <taxon>Pentapetalae</taxon>
        <taxon>asterids</taxon>
        <taxon>lamiids</taxon>
        <taxon>Lamiales</taxon>
        <taxon>Oleaceae</taxon>
        <taxon>Forsythieae</taxon>
        <taxon>Abeliophyllum</taxon>
    </lineage>
</organism>
<gene>
    <name evidence="3" type="ORF">Adt_15944</name>
</gene>
<feature type="chain" id="PRO_5044797608" evidence="2">
    <location>
        <begin position="17"/>
        <end position="354"/>
    </location>
</feature>
<dbReference type="EMBL" id="JBFOLK010000004">
    <property type="protein sequence ID" value="KAL2519697.1"/>
    <property type="molecule type" value="Genomic_DNA"/>
</dbReference>
<evidence type="ECO:0000256" key="2">
    <source>
        <dbReference type="SAM" id="SignalP"/>
    </source>
</evidence>
<evidence type="ECO:0000256" key="1">
    <source>
        <dbReference type="SAM" id="MobiDB-lite"/>
    </source>
</evidence>
<dbReference type="PANTHER" id="PTHR37710:SF1">
    <property type="entry name" value="TRANSMEMBRANE PROTEIN"/>
    <property type="match status" value="1"/>
</dbReference>
<proteinExistence type="predicted"/>
<comment type="caution">
    <text evidence="3">The sequence shown here is derived from an EMBL/GenBank/DDBJ whole genome shotgun (WGS) entry which is preliminary data.</text>
</comment>
<evidence type="ECO:0000313" key="4">
    <source>
        <dbReference type="Proteomes" id="UP001604336"/>
    </source>
</evidence>
<keyword evidence="2" id="KW-0732">Signal</keyword>
<accession>A0ABD1U3Y4</accession>
<dbReference type="AlphaFoldDB" id="A0ABD1U3Y4"/>
<feature type="compositionally biased region" description="Polar residues" evidence="1">
    <location>
        <begin position="255"/>
        <end position="268"/>
    </location>
</feature>
<evidence type="ECO:0000313" key="3">
    <source>
        <dbReference type="EMBL" id="KAL2519697.1"/>
    </source>
</evidence>
<reference evidence="4" key="1">
    <citation type="submission" date="2024-07" db="EMBL/GenBank/DDBJ databases">
        <title>Two chromosome-level genome assemblies of Korean endemic species Abeliophyllum distichum and Forsythia ovata (Oleaceae).</title>
        <authorList>
            <person name="Jang H."/>
        </authorList>
    </citation>
    <scope>NUCLEOTIDE SEQUENCE [LARGE SCALE GENOMIC DNA]</scope>
</reference>
<dbReference type="PANTHER" id="PTHR37710">
    <property type="entry name" value="TRANSMEMBRANE PROTEIN"/>
    <property type="match status" value="1"/>
</dbReference>